<dbReference type="EMBL" id="NCQP01000001">
    <property type="protein sequence ID" value="OWJ55465.1"/>
    <property type="molecule type" value="Genomic_DNA"/>
</dbReference>
<evidence type="ECO:0000313" key="1">
    <source>
        <dbReference type="EMBL" id="ALL00917.1"/>
    </source>
</evidence>
<keyword evidence="4" id="KW-1185">Reference proteome</keyword>
<protein>
    <submittedName>
        <fullName evidence="1">Uncharacterized protein</fullName>
    </submittedName>
</protein>
<reference evidence="1 3" key="1">
    <citation type="submission" date="2015-10" db="EMBL/GenBank/DDBJ databases">
        <title>Complete genome sequence of hyperthermophilic archaeon Pyrodictium delaneyi Su06.</title>
        <authorList>
            <person name="Jung J.-H."/>
            <person name="Lin J."/>
            <person name="Holden J.F."/>
            <person name="Park C.-S."/>
        </authorList>
    </citation>
    <scope>NUCLEOTIDE SEQUENCE [LARGE SCALE GENOMIC DNA]</scope>
    <source>
        <strain evidence="1 3">Su06</strain>
    </source>
</reference>
<dbReference type="KEGG" id="pdl:Pyrde_0867"/>
<evidence type="ECO:0000313" key="4">
    <source>
        <dbReference type="Proteomes" id="UP000196694"/>
    </source>
</evidence>
<sequence length="290" mass="32937">MLLSAAEGYVIGGERYYCVVESQLPFLGISVDEMESLPGARSVCCWEGGVCGDCVESLWPPIYVARCVGARGLEELIASSCIQGGLKGVSRQEHVLERCVVFLRLLSALFKMRINNEVMFKRILEGLLRITLPDCIVGVESHPRFDVSRVDIFIECRDAAVAIDIKSPKDIRDTPAKSTPDQIAKTFMHLRESYQWERKPVAFIVIPTNGQPIPYFYGIGEREKGYIHLLTLLTIPGLEKYCKKMEREQDRPFTLHELLYALATAKVETIHIEERELARFFRRHLDTAEL</sequence>
<dbReference type="AlphaFoldDB" id="A0A0P0N3G8"/>
<reference evidence="2 4" key="2">
    <citation type="submission" date="2017-05" db="EMBL/GenBank/DDBJ databases">
        <title>The draft genome of the hyperthermophilic archaeon 'Pyrodictium delaneyi strain Hulk', an iron and nitrate reducer, reveals the capacity for sulfate reduction.</title>
        <authorList>
            <person name="Demey L.M."/>
            <person name="Miller C."/>
            <person name="Manzella M."/>
            <person name="Reguera G."/>
            <person name="Kashefi K."/>
        </authorList>
    </citation>
    <scope>NUCLEOTIDE SEQUENCE [LARGE SCALE GENOMIC DNA]</scope>
    <source>
        <strain evidence="2 4">Hulk</strain>
    </source>
</reference>
<dbReference type="STRING" id="1273541.Pyrde_0867"/>
<name>A0A0P0N3G8_9CREN</name>
<proteinExistence type="predicted"/>
<dbReference type="Proteomes" id="UP000196694">
    <property type="component" value="Unassembled WGS sequence"/>
</dbReference>
<organism evidence="1 3">
    <name type="scientific">Pyrodictium delaneyi</name>
    <dbReference type="NCBI Taxonomy" id="1273541"/>
    <lineage>
        <taxon>Archaea</taxon>
        <taxon>Thermoproteota</taxon>
        <taxon>Thermoprotei</taxon>
        <taxon>Desulfurococcales</taxon>
        <taxon>Pyrodictiaceae</taxon>
        <taxon>Pyrodictium</taxon>
    </lineage>
</organism>
<evidence type="ECO:0000313" key="3">
    <source>
        <dbReference type="Proteomes" id="UP000058613"/>
    </source>
</evidence>
<dbReference type="EMBL" id="CP013011">
    <property type="protein sequence ID" value="ALL00917.1"/>
    <property type="molecule type" value="Genomic_DNA"/>
</dbReference>
<gene>
    <name evidence="2" type="ORF">Pdsh_01315</name>
    <name evidence="1" type="ORF">Pyrde_0867</name>
</gene>
<evidence type="ECO:0000313" key="2">
    <source>
        <dbReference type="EMBL" id="OWJ55465.1"/>
    </source>
</evidence>
<dbReference type="Proteomes" id="UP000058613">
    <property type="component" value="Chromosome"/>
</dbReference>
<accession>A0A0P0N3G8</accession>